<proteinExistence type="predicted"/>
<organism evidence="4 6">
    <name type="scientific">Vanilla planifolia</name>
    <name type="common">Vanilla</name>
    <dbReference type="NCBI Taxonomy" id="51239"/>
    <lineage>
        <taxon>Eukaryota</taxon>
        <taxon>Viridiplantae</taxon>
        <taxon>Streptophyta</taxon>
        <taxon>Embryophyta</taxon>
        <taxon>Tracheophyta</taxon>
        <taxon>Spermatophyta</taxon>
        <taxon>Magnoliopsida</taxon>
        <taxon>Liliopsida</taxon>
        <taxon>Asparagales</taxon>
        <taxon>Orchidaceae</taxon>
        <taxon>Vanilloideae</taxon>
        <taxon>Vanilleae</taxon>
        <taxon>Vanilla</taxon>
    </lineage>
</organism>
<evidence type="ECO:0000313" key="3">
    <source>
        <dbReference type="EMBL" id="KAG0493011.1"/>
    </source>
</evidence>
<evidence type="ECO:0000313" key="6">
    <source>
        <dbReference type="Proteomes" id="UP000639772"/>
    </source>
</evidence>
<reference evidence="5 6" key="1">
    <citation type="journal article" date="2020" name="Nat. Food">
        <title>A phased Vanilla planifolia genome enables genetic improvement of flavour and production.</title>
        <authorList>
            <person name="Hasing T."/>
            <person name="Tang H."/>
            <person name="Brym M."/>
            <person name="Khazi F."/>
            <person name="Huang T."/>
            <person name="Chambers A.H."/>
        </authorList>
    </citation>
    <scope>NUCLEOTIDE SEQUENCE [LARGE SCALE GENOMIC DNA]</scope>
    <source>
        <tissue evidence="4">Leaf</tissue>
    </source>
</reference>
<protein>
    <submittedName>
        <fullName evidence="4">Uncharacterized protein</fullName>
    </submittedName>
</protein>
<evidence type="ECO:0000256" key="2">
    <source>
        <dbReference type="SAM" id="SignalP"/>
    </source>
</evidence>
<dbReference type="EMBL" id="JADCNL010000002">
    <property type="protein sequence ID" value="KAG0493011.1"/>
    <property type="molecule type" value="Genomic_DNA"/>
</dbReference>
<evidence type="ECO:0000313" key="5">
    <source>
        <dbReference type="Proteomes" id="UP000636800"/>
    </source>
</evidence>
<sequence>MAVSKLQKLLLLSLALSLFFTPSSSAAFCIGRLGCFNGARRFPYIPPPPQPNRQYRSTDPRSPPVQAQDGPPSPSTIA</sequence>
<keyword evidence="2" id="KW-0732">Signal</keyword>
<dbReference type="Proteomes" id="UP000636800">
    <property type="component" value="Chromosome 2"/>
</dbReference>
<dbReference type="AlphaFoldDB" id="A0A835VBZ8"/>
<dbReference type="EMBL" id="JADCNM010000002">
    <property type="protein sequence ID" value="KAG0495099.1"/>
    <property type="molecule type" value="Genomic_DNA"/>
</dbReference>
<evidence type="ECO:0000313" key="4">
    <source>
        <dbReference type="EMBL" id="KAG0495099.1"/>
    </source>
</evidence>
<feature type="chain" id="PRO_5036240388" evidence="2">
    <location>
        <begin position="27"/>
        <end position="78"/>
    </location>
</feature>
<comment type="caution">
    <text evidence="4">The sequence shown here is derived from an EMBL/GenBank/DDBJ whole genome shotgun (WGS) entry which is preliminary data.</text>
</comment>
<dbReference type="Proteomes" id="UP000639772">
    <property type="component" value="Unassembled WGS sequence"/>
</dbReference>
<feature type="region of interest" description="Disordered" evidence="1">
    <location>
        <begin position="44"/>
        <end position="78"/>
    </location>
</feature>
<name>A0A835VBZ8_VANPL</name>
<gene>
    <name evidence="4" type="ORF">HPP92_006093</name>
    <name evidence="3" type="ORF">HPP92_006409</name>
</gene>
<evidence type="ECO:0000256" key="1">
    <source>
        <dbReference type="SAM" id="MobiDB-lite"/>
    </source>
</evidence>
<keyword evidence="5" id="KW-1185">Reference proteome</keyword>
<feature type="signal peptide" evidence="2">
    <location>
        <begin position="1"/>
        <end position="26"/>
    </location>
</feature>
<accession>A0A835VBZ8</accession>